<evidence type="ECO:0000313" key="7">
    <source>
        <dbReference type="Proteomes" id="UP001516400"/>
    </source>
</evidence>
<proteinExistence type="predicted"/>
<dbReference type="PANTHER" id="PTHR21669">
    <property type="entry name" value="CAPZ-INTERACTING PROTEIN AND RELATED PROTEINS"/>
    <property type="match status" value="1"/>
</dbReference>
<feature type="region of interest" description="Disordered" evidence="3">
    <location>
        <begin position="556"/>
        <end position="596"/>
    </location>
</feature>
<dbReference type="PANTHER" id="PTHR21669:SF28">
    <property type="entry name" value="YEMANUCLEIN"/>
    <property type="match status" value="1"/>
</dbReference>
<evidence type="ECO:0000256" key="2">
    <source>
        <dbReference type="SAM" id="Coils"/>
    </source>
</evidence>
<dbReference type="AlphaFoldDB" id="A0ABD2MHG8"/>
<comment type="caution">
    <text evidence="6">The sequence shown here is derived from an EMBL/GenBank/DDBJ whole genome shotgun (WGS) entry which is preliminary data.</text>
</comment>
<organism evidence="6 7">
    <name type="scientific">Cryptolaemus montrouzieri</name>
    <dbReference type="NCBI Taxonomy" id="559131"/>
    <lineage>
        <taxon>Eukaryota</taxon>
        <taxon>Metazoa</taxon>
        <taxon>Ecdysozoa</taxon>
        <taxon>Arthropoda</taxon>
        <taxon>Hexapoda</taxon>
        <taxon>Insecta</taxon>
        <taxon>Pterygota</taxon>
        <taxon>Neoptera</taxon>
        <taxon>Endopterygota</taxon>
        <taxon>Coleoptera</taxon>
        <taxon>Polyphaga</taxon>
        <taxon>Cucujiformia</taxon>
        <taxon>Coccinelloidea</taxon>
        <taxon>Coccinellidae</taxon>
        <taxon>Scymninae</taxon>
        <taxon>Scymnini</taxon>
        <taxon>Cryptolaemus</taxon>
    </lineage>
</organism>
<feature type="domain" description="Hpc2-related" evidence="4">
    <location>
        <begin position="101"/>
        <end position="152"/>
    </location>
</feature>
<dbReference type="InterPro" id="IPR026947">
    <property type="entry name" value="UBN_middle_dom"/>
</dbReference>
<feature type="compositionally biased region" description="Low complexity" evidence="3">
    <location>
        <begin position="163"/>
        <end position="176"/>
    </location>
</feature>
<accession>A0ABD2MHG8</accession>
<gene>
    <name evidence="6" type="ORF">HHI36_010005</name>
</gene>
<evidence type="ECO:0000313" key="6">
    <source>
        <dbReference type="EMBL" id="KAL3265807.1"/>
    </source>
</evidence>
<keyword evidence="2" id="KW-0175">Coiled coil</keyword>
<keyword evidence="7" id="KW-1185">Reference proteome</keyword>
<dbReference type="EMBL" id="JABFTP020000001">
    <property type="protein sequence ID" value="KAL3265807.1"/>
    <property type="molecule type" value="Genomic_DNA"/>
</dbReference>
<feature type="region of interest" description="Disordered" evidence="3">
    <location>
        <begin position="1"/>
        <end position="20"/>
    </location>
</feature>
<evidence type="ECO:0000259" key="5">
    <source>
        <dbReference type="Pfam" id="PF14075"/>
    </source>
</evidence>
<dbReference type="Pfam" id="PF14075">
    <property type="entry name" value="UBN_AB"/>
    <property type="match status" value="1"/>
</dbReference>
<keyword evidence="1" id="KW-0597">Phosphoprotein</keyword>
<dbReference type="InterPro" id="IPR014840">
    <property type="entry name" value="HRD"/>
</dbReference>
<feature type="coiled-coil region" evidence="2">
    <location>
        <begin position="362"/>
        <end position="408"/>
    </location>
</feature>
<evidence type="ECO:0000256" key="1">
    <source>
        <dbReference type="ARBA" id="ARBA00022553"/>
    </source>
</evidence>
<feature type="compositionally biased region" description="Basic and acidic residues" evidence="3">
    <location>
        <begin position="556"/>
        <end position="595"/>
    </location>
</feature>
<feature type="domain" description="Ubinuclein middle" evidence="5">
    <location>
        <begin position="284"/>
        <end position="486"/>
    </location>
</feature>
<evidence type="ECO:0000256" key="3">
    <source>
        <dbReference type="SAM" id="MobiDB-lite"/>
    </source>
</evidence>
<name>A0ABD2MHG8_9CUCU</name>
<dbReference type="Proteomes" id="UP001516400">
    <property type="component" value="Unassembled WGS sequence"/>
</dbReference>
<feature type="compositionally biased region" description="Basic and acidic residues" evidence="3">
    <location>
        <begin position="190"/>
        <end position="202"/>
    </location>
</feature>
<evidence type="ECO:0000259" key="4">
    <source>
        <dbReference type="Pfam" id="PF08729"/>
    </source>
</evidence>
<feature type="region of interest" description="Disordered" evidence="3">
    <location>
        <begin position="157"/>
        <end position="205"/>
    </location>
</feature>
<sequence>MSDLNRVSIPYGSQSVSNKSKNVTKKTIRIVVTLPQSNEDTCPEYNYKDELDAAKKRGSTKNTENGNMLDMYGDDDDKDVRRIAMQMEEKYGKGVAVSKKRRRGRKDDYADIGMGYDESDSFIDNTDGYDEIIPQNVTTLHGGFYINCGALEFKTDDEESMDSSSSSSRSNSPSSRNGKRSLDSDESETEGDKDNKSKKLKLESGVNGMQKALKKKLFSPNKILKKKRSSNILKKTVRDLLKEKRKDLNMTVGQNAETDIDTSVLAEEDRLSSQNTEEVKPVQLPENLPNNIAEIINKIKQIAVDSSSSNKFTDEINILLLSLERKCKCLGKPSKTKVYEHLSYFMKVEKKVLVHHCNQLMLKDEEKKIKYLLQKLKAEIDKLMPSIISNYEKECELVLEKRNLLQQQSQEGGDEKKKSIGRPKRKFQWNDQTRKYLKDTATIKKRSYLQQGNSKESWEEELTTFLKNNMLHLWPEGWMTMTTLTKVCNKLFNDPKTANQPASIVKKENKNTAMNTPSLPYPNVTAAISNAQNKVPKVTCNERILEINKFEKISNSAKEHKEQLPRENLQKEHHKEQPREKEEVIDTESNVDKKNNNGNMFFKVDYEKQQAPASIMNTKELFQEVKQNTKFPNINVIELDGLNNFSNLLPKTKSKLKSDFDYANYSKSCKNATSENIIKEKPVVKEFEIPNSVNSSLDETHRNPSDGDDILKVMENLKNLQKMSSPIKTFEGSSSSTGFSQKASSVLKNNLDLMTSSFQDEFQKQLYNALGNLAPNTTKSNYKCS</sequence>
<dbReference type="Pfam" id="PF08729">
    <property type="entry name" value="HUN"/>
    <property type="match status" value="1"/>
</dbReference>
<protein>
    <recommendedName>
        <fullName evidence="8">Ubinuclein-1</fullName>
    </recommendedName>
</protein>
<reference evidence="6 7" key="1">
    <citation type="journal article" date="2021" name="BMC Biol.">
        <title>Horizontally acquired antibacterial genes associated with adaptive radiation of ladybird beetles.</title>
        <authorList>
            <person name="Li H.S."/>
            <person name="Tang X.F."/>
            <person name="Huang Y.H."/>
            <person name="Xu Z.Y."/>
            <person name="Chen M.L."/>
            <person name="Du X.Y."/>
            <person name="Qiu B.Y."/>
            <person name="Chen P.T."/>
            <person name="Zhang W."/>
            <person name="Slipinski A."/>
            <person name="Escalona H.E."/>
            <person name="Waterhouse R.M."/>
            <person name="Zwick A."/>
            <person name="Pang H."/>
        </authorList>
    </citation>
    <scope>NUCLEOTIDE SEQUENCE [LARGE SCALE GENOMIC DNA]</scope>
    <source>
        <strain evidence="6">SYSU2018</strain>
    </source>
</reference>
<evidence type="ECO:0008006" key="8">
    <source>
        <dbReference type="Google" id="ProtNLM"/>
    </source>
</evidence>